<dbReference type="GO" id="GO:0000719">
    <property type="term" value="P:photoreactive repair"/>
    <property type="evidence" value="ECO:0007669"/>
    <property type="project" value="TreeGrafter"/>
</dbReference>
<name>A0A9W7EF74_9STRA</name>
<evidence type="ECO:0000256" key="2">
    <source>
        <dbReference type="ARBA" id="ARBA00005862"/>
    </source>
</evidence>
<proteinExistence type="inferred from homology"/>
<dbReference type="GO" id="GO:0003677">
    <property type="term" value="F:DNA binding"/>
    <property type="evidence" value="ECO:0007669"/>
    <property type="project" value="TreeGrafter"/>
</dbReference>
<evidence type="ECO:0000259" key="5">
    <source>
        <dbReference type="Pfam" id="PF03441"/>
    </source>
</evidence>
<dbReference type="GO" id="GO:0003904">
    <property type="term" value="F:deoxyribodipyrimidine photo-lyase activity"/>
    <property type="evidence" value="ECO:0007669"/>
    <property type="project" value="TreeGrafter"/>
</dbReference>
<comment type="caution">
    <text evidence="6">The sequence shown here is derived from an EMBL/GenBank/DDBJ whole genome shotgun (WGS) entry which is preliminary data.</text>
</comment>
<dbReference type="PANTHER" id="PTHR11455">
    <property type="entry name" value="CRYPTOCHROME"/>
    <property type="match status" value="1"/>
</dbReference>
<comment type="cofactor">
    <cofactor evidence="1">
        <name>FAD</name>
        <dbReference type="ChEBI" id="CHEBI:57692"/>
    </cofactor>
</comment>
<dbReference type="SUPFAM" id="SSF48173">
    <property type="entry name" value="Cryptochrome/photolyase FAD-binding domain"/>
    <property type="match status" value="1"/>
</dbReference>
<dbReference type="EMBL" id="BLQM01000223">
    <property type="protein sequence ID" value="GMH76593.1"/>
    <property type="molecule type" value="Genomic_DNA"/>
</dbReference>
<keyword evidence="3" id="KW-0285">Flavoprotein</keyword>
<dbReference type="Gene3D" id="1.10.579.10">
    <property type="entry name" value="DNA Cyclobutane Dipyrimidine Photolyase, subunit A, domain 3"/>
    <property type="match status" value="1"/>
</dbReference>
<protein>
    <recommendedName>
        <fullName evidence="5">Cryptochrome/DNA photolyase FAD-binding domain-containing protein</fullName>
    </recommendedName>
</protein>
<comment type="similarity">
    <text evidence="2">Belongs to the DNA photolyase class-1 family.</text>
</comment>
<evidence type="ECO:0000256" key="1">
    <source>
        <dbReference type="ARBA" id="ARBA00001974"/>
    </source>
</evidence>
<dbReference type="GO" id="GO:0071949">
    <property type="term" value="F:FAD binding"/>
    <property type="evidence" value="ECO:0007669"/>
    <property type="project" value="TreeGrafter"/>
</dbReference>
<dbReference type="InterPro" id="IPR002081">
    <property type="entry name" value="Cryptochrome/DNA_photolyase_1"/>
</dbReference>
<evidence type="ECO:0000313" key="7">
    <source>
        <dbReference type="Proteomes" id="UP001162640"/>
    </source>
</evidence>
<accession>A0A9W7EF74</accession>
<dbReference type="AlphaFoldDB" id="A0A9W7EF74"/>
<dbReference type="Proteomes" id="UP001162640">
    <property type="component" value="Unassembled WGS sequence"/>
</dbReference>
<sequence>MAAGMTGGRVNKFNVIKQAKDYDPEGEYVKLWCPELSSVPKEYIFEPWKMSKEKQQEYNCVVGRDYPERVVEMKVFKPRTDKPKKEKKMKEKYKGGFYKVVG</sequence>
<evidence type="ECO:0000256" key="4">
    <source>
        <dbReference type="ARBA" id="ARBA00022827"/>
    </source>
</evidence>
<dbReference type="InterPro" id="IPR036134">
    <property type="entry name" value="Crypto/Photolyase_FAD-like_sf"/>
</dbReference>
<dbReference type="PANTHER" id="PTHR11455:SF22">
    <property type="entry name" value="CRYPTOCHROME DASH"/>
    <property type="match status" value="1"/>
</dbReference>
<evidence type="ECO:0000313" key="6">
    <source>
        <dbReference type="EMBL" id="GMH76593.1"/>
    </source>
</evidence>
<organism evidence="6 7">
    <name type="scientific">Triparma laevis f. inornata</name>
    <dbReference type="NCBI Taxonomy" id="1714386"/>
    <lineage>
        <taxon>Eukaryota</taxon>
        <taxon>Sar</taxon>
        <taxon>Stramenopiles</taxon>
        <taxon>Ochrophyta</taxon>
        <taxon>Bolidophyceae</taxon>
        <taxon>Parmales</taxon>
        <taxon>Triparmaceae</taxon>
        <taxon>Triparma</taxon>
    </lineage>
</organism>
<evidence type="ECO:0000256" key="3">
    <source>
        <dbReference type="ARBA" id="ARBA00022630"/>
    </source>
</evidence>
<dbReference type="Pfam" id="PF03441">
    <property type="entry name" value="FAD_binding_7"/>
    <property type="match status" value="1"/>
</dbReference>
<reference evidence="7" key="1">
    <citation type="journal article" date="2023" name="Commun. Biol.">
        <title>Genome analysis of Parmales, the sister group of diatoms, reveals the evolutionary specialization of diatoms from phago-mixotrophs to photoautotrophs.</title>
        <authorList>
            <person name="Ban H."/>
            <person name="Sato S."/>
            <person name="Yoshikawa S."/>
            <person name="Yamada K."/>
            <person name="Nakamura Y."/>
            <person name="Ichinomiya M."/>
            <person name="Sato N."/>
            <person name="Blanc-Mathieu R."/>
            <person name="Endo H."/>
            <person name="Kuwata A."/>
            <person name="Ogata H."/>
        </authorList>
    </citation>
    <scope>NUCLEOTIDE SEQUENCE [LARGE SCALE GENOMIC DNA]</scope>
</reference>
<gene>
    <name evidence="6" type="ORF">TL16_g07134</name>
</gene>
<keyword evidence="4" id="KW-0274">FAD</keyword>
<feature type="domain" description="Cryptochrome/DNA photolyase FAD-binding" evidence="5">
    <location>
        <begin position="11"/>
        <end position="75"/>
    </location>
</feature>
<dbReference type="InterPro" id="IPR005101">
    <property type="entry name" value="Cryptochr/Photolyase_FAD-bd"/>
</dbReference>